<keyword evidence="1" id="KW-1133">Transmembrane helix</keyword>
<keyword evidence="1" id="KW-0812">Transmembrane</keyword>
<proteinExistence type="predicted"/>
<evidence type="ECO:0000256" key="1">
    <source>
        <dbReference type="SAM" id="Phobius"/>
    </source>
</evidence>
<feature type="transmembrane region" description="Helical" evidence="1">
    <location>
        <begin position="79"/>
        <end position="101"/>
    </location>
</feature>
<sequence length="248" mass="27023">MIDLACPSCGRAGSIPREKINTRLTCKKCHSVFHVNTTGRTLVGEPHVESPKAEHHHHEGLHLPSFESLDGLTESLPKVSLRSLGLGVAAIVVVGGLFMFLTKPPQSLADTALRTAERFADDDLVYLKQIATTESIDDVVRWFDAVHPQLVKNREQWKGREAKIQVMVIGEDPKLGKGEAQAFIYPAGPAGHVSAINSAVNSTTTTAASVQQPVDLRLHWVLDRKGTWKLDGVQTFQAATRPLLSSTP</sequence>
<evidence type="ECO:0008006" key="3">
    <source>
        <dbReference type="Google" id="ProtNLM"/>
    </source>
</evidence>
<protein>
    <recommendedName>
        <fullName evidence="3">Zinc finger/thioredoxin putative domain-containing protein</fullName>
    </recommendedName>
</protein>
<dbReference type="RefSeq" id="WP_406700790.1">
    <property type="nucleotide sequence ID" value="NZ_CP155447.1"/>
</dbReference>
<dbReference type="AlphaFoldDB" id="A0AAU7CR91"/>
<gene>
    <name evidence="2" type="ORF">V5E97_18550</name>
</gene>
<evidence type="ECO:0000313" key="2">
    <source>
        <dbReference type="EMBL" id="XBH07954.1"/>
    </source>
</evidence>
<name>A0AAU7CR91_9BACT</name>
<accession>A0AAU7CR91</accession>
<reference evidence="2" key="1">
    <citation type="submission" date="2024-05" db="EMBL/GenBank/DDBJ databases">
        <title>Planctomycetes of the genus Singulisphaera possess chitinolytic capabilities.</title>
        <authorList>
            <person name="Ivanova A."/>
        </authorList>
    </citation>
    <scope>NUCLEOTIDE SEQUENCE</scope>
    <source>
        <strain evidence="2">Ch08T</strain>
    </source>
</reference>
<dbReference type="EMBL" id="CP155447">
    <property type="protein sequence ID" value="XBH07954.1"/>
    <property type="molecule type" value="Genomic_DNA"/>
</dbReference>
<keyword evidence="1" id="KW-0472">Membrane</keyword>
<organism evidence="2">
    <name type="scientific">Singulisphaera sp. Ch08</name>
    <dbReference type="NCBI Taxonomy" id="3120278"/>
    <lineage>
        <taxon>Bacteria</taxon>
        <taxon>Pseudomonadati</taxon>
        <taxon>Planctomycetota</taxon>
        <taxon>Planctomycetia</taxon>
        <taxon>Isosphaerales</taxon>
        <taxon>Isosphaeraceae</taxon>
        <taxon>Singulisphaera</taxon>
    </lineage>
</organism>